<organism evidence="2 3">
    <name type="scientific">Riccia sorocarpa</name>
    <dbReference type="NCBI Taxonomy" id="122646"/>
    <lineage>
        <taxon>Eukaryota</taxon>
        <taxon>Viridiplantae</taxon>
        <taxon>Streptophyta</taxon>
        <taxon>Embryophyta</taxon>
        <taxon>Marchantiophyta</taxon>
        <taxon>Marchantiopsida</taxon>
        <taxon>Marchantiidae</taxon>
        <taxon>Marchantiales</taxon>
        <taxon>Ricciaceae</taxon>
        <taxon>Riccia</taxon>
    </lineage>
</organism>
<evidence type="ECO:0000313" key="3">
    <source>
        <dbReference type="Proteomes" id="UP001633002"/>
    </source>
</evidence>
<evidence type="ECO:0000256" key="1">
    <source>
        <dbReference type="SAM" id="MobiDB-lite"/>
    </source>
</evidence>
<gene>
    <name evidence="2" type="ORF">R1sor_019522</name>
</gene>
<name>A0ABD3IGD9_9MARC</name>
<accession>A0ABD3IGD9</accession>
<feature type="region of interest" description="Disordered" evidence="1">
    <location>
        <begin position="73"/>
        <end position="144"/>
    </location>
</feature>
<comment type="caution">
    <text evidence="2">The sequence shown here is derived from an EMBL/GenBank/DDBJ whole genome shotgun (WGS) entry which is preliminary data.</text>
</comment>
<sequence>MDSVRLSLRIAQGLPALQVEAFTRQRVMPVAIDTSSERENKENVPPILLFPNSVERVNVLRCRTVPRLPLQDISHLFPSNGRSQSNENATSNAVVTDRGLRRSTESSLSLRKRKVSESESTTLNVRARPESKCKRPSTGIRSFR</sequence>
<evidence type="ECO:0000313" key="2">
    <source>
        <dbReference type="EMBL" id="KAL3701500.1"/>
    </source>
</evidence>
<reference evidence="2 3" key="1">
    <citation type="submission" date="2024-09" db="EMBL/GenBank/DDBJ databases">
        <title>Chromosome-scale assembly of Riccia sorocarpa.</title>
        <authorList>
            <person name="Paukszto L."/>
        </authorList>
    </citation>
    <scope>NUCLEOTIDE SEQUENCE [LARGE SCALE GENOMIC DNA]</scope>
    <source>
        <strain evidence="2">LP-2024</strain>
        <tissue evidence="2">Aerial parts of the thallus</tissue>
    </source>
</reference>
<keyword evidence="3" id="KW-1185">Reference proteome</keyword>
<dbReference type="EMBL" id="JBJQOH010000001">
    <property type="protein sequence ID" value="KAL3701500.1"/>
    <property type="molecule type" value="Genomic_DNA"/>
</dbReference>
<proteinExistence type="predicted"/>
<protein>
    <submittedName>
        <fullName evidence="2">Uncharacterized protein</fullName>
    </submittedName>
</protein>
<dbReference type="Proteomes" id="UP001633002">
    <property type="component" value="Unassembled WGS sequence"/>
</dbReference>
<feature type="compositionally biased region" description="Polar residues" evidence="1">
    <location>
        <begin position="80"/>
        <end position="94"/>
    </location>
</feature>
<dbReference type="AlphaFoldDB" id="A0ABD3IGD9"/>